<dbReference type="Pfam" id="PF04190">
    <property type="entry name" value="GET4"/>
    <property type="match status" value="1"/>
</dbReference>
<comment type="similarity">
    <text evidence="1">Belongs to the GET4 family.</text>
</comment>
<evidence type="ECO:0000313" key="3">
    <source>
        <dbReference type="Proteomes" id="UP001377567"/>
    </source>
</evidence>
<dbReference type="Gene3D" id="1.25.40.10">
    <property type="entry name" value="Tetratricopeptide repeat domain"/>
    <property type="match status" value="1"/>
</dbReference>
<dbReference type="InterPro" id="IPR007317">
    <property type="entry name" value="GET4"/>
</dbReference>
<dbReference type="GO" id="GO:0072380">
    <property type="term" value="C:TRC complex"/>
    <property type="evidence" value="ECO:0007669"/>
    <property type="project" value="TreeGrafter"/>
</dbReference>
<dbReference type="GO" id="GO:0045048">
    <property type="term" value="P:protein insertion into ER membrane"/>
    <property type="evidence" value="ECO:0007669"/>
    <property type="project" value="InterPro"/>
</dbReference>
<dbReference type="PANTHER" id="PTHR12875:SF0">
    <property type="entry name" value="GOLGI TO ER TRAFFIC PROTEIN 4 HOMOLOG"/>
    <property type="match status" value="1"/>
</dbReference>
<name>A0AAV5RYC1_MAUHU</name>
<accession>A0AAV5RYC1</accession>
<organism evidence="2 3">
    <name type="scientific">Maudiozyma humilis</name>
    <name type="common">Sour dough yeast</name>
    <name type="synonym">Kazachstania humilis</name>
    <dbReference type="NCBI Taxonomy" id="51915"/>
    <lineage>
        <taxon>Eukaryota</taxon>
        <taxon>Fungi</taxon>
        <taxon>Dikarya</taxon>
        <taxon>Ascomycota</taxon>
        <taxon>Saccharomycotina</taxon>
        <taxon>Saccharomycetes</taxon>
        <taxon>Saccharomycetales</taxon>
        <taxon>Saccharomycetaceae</taxon>
        <taxon>Maudiozyma</taxon>
    </lineage>
</organism>
<dbReference type="EMBL" id="BTGD01000006">
    <property type="protein sequence ID" value="GMM56082.1"/>
    <property type="molecule type" value="Genomic_DNA"/>
</dbReference>
<dbReference type="AlphaFoldDB" id="A0AAV5RYC1"/>
<dbReference type="InterPro" id="IPR011990">
    <property type="entry name" value="TPR-like_helical_dom_sf"/>
</dbReference>
<comment type="caution">
    <text evidence="2">The sequence shown here is derived from an EMBL/GenBank/DDBJ whole genome shotgun (WGS) entry which is preliminary data.</text>
</comment>
<proteinExistence type="inferred from homology"/>
<protein>
    <submittedName>
        <fullName evidence="2">Get4 protein</fullName>
    </submittedName>
</protein>
<dbReference type="Proteomes" id="UP001377567">
    <property type="component" value="Unassembled WGS sequence"/>
</dbReference>
<gene>
    <name evidence="2" type="ORF">DAKH74_026980</name>
</gene>
<evidence type="ECO:0000256" key="1">
    <source>
        <dbReference type="ARBA" id="ARBA00005351"/>
    </source>
</evidence>
<evidence type="ECO:0000313" key="2">
    <source>
        <dbReference type="EMBL" id="GMM56082.1"/>
    </source>
</evidence>
<sequence>MVTPEEAKKDAIVKQKLARTLHRFETKIAAGDYYEAHQTLRTIANRYVRAKTYELAIELVSQGSASLLKAKQGGSGTDLIFYLLEIYDTAEIAVTDASVGRLIQLLVLVDAAEPNLKDVVTGMNNWSVKFSEYKFGDPYLHNVIALKLLEGEHLYEAERYFLLGTHDSVAKYNDLVWDWFTQAVEEAQVSGAAKVGELAGEFLSRLVFNYLFISNIKFSNEAKDKFLTQFVAQFPDAAFETVSKAVPGQDDDFKLMFFAECPELNFLQLLILTCQTKNRALFQSLGDHYAPYKTKYQAQLEFLGQEYFGIRAVKQANFLQDMMSGLLGGK</sequence>
<dbReference type="PANTHER" id="PTHR12875">
    <property type="entry name" value="GOLGI TO ER TRAFFIC PROTEIN 4 HOMOLOG"/>
    <property type="match status" value="1"/>
</dbReference>
<reference evidence="2 3" key="1">
    <citation type="journal article" date="2023" name="Elife">
        <title>Identification of key yeast species and microbe-microbe interactions impacting larval growth of Drosophila in the wild.</title>
        <authorList>
            <person name="Mure A."/>
            <person name="Sugiura Y."/>
            <person name="Maeda R."/>
            <person name="Honda K."/>
            <person name="Sakurai N."/>
            <person name="Takahashi Y."/>
            <person name="Watada M."/>
            <person name="Katoh T."/>
            <person name="Gotoh A."/>
            <person name="Gotoh Y."/>
            <person name="Taniguchi I."/>
            <person name="Nakamura K."/>
            <person name="Hayashi T."/>
            <person name="Katayama T."/>
            <person name="Uemura T."/>
            <person name="Hattori Y."/>
        </authorList>
    </citation>
    <scope>NUCLEOTIDE SEQUENCE [LARGE SCALE GENOMIC DNA]</scope>
    <source>
        <strain evidence="2 3">KH-74</strain>
    </source>
</reference>
<keyword evidence="3" id="KW-1185">Reference proteome</keyword>